<keyword evidence="5 8" id="KW-0227">DNA damage</keyword>
<evidence type="ECO:0000313" key="11">
    <source>
        <dbReference type="EMBL" id="MFC6354510.1"/>
    </source>
</evidence>
<keyword evidence="12" id="KW-1185">Reference proteome</keyword>
<dbReference type="HAMAP" id="MF_00772">
    <property type="entry name" value="OGT"/>
    <property type="match status" value="1"/>
</dbReference>
<feature type="active site" description="Nucleophile; methyl group acceptor" evidence="8">
    <location>
        <position position="127"/>
    </location>
</feature>
<comment type="catalytic activity">
    <reaction evidence="1 8">
        <text>a 4-O-methyl-thymidine in DNA + L-cysteinyl-[protein] = a thymidine in DNA + S-methyl-L-cysteinyl-[protein]</text>
        <dbReference type="Rhea" id="RHEA:53428"/>
        <dbReference type="Rhea" id="RHEA-COMP:10131"/>
        <dbReference type="Rhea" id="RHEA-COMP:10132"/>
        <dbReference type="Rhea" id="RHEA-COMP:13555"/>
        <dbReference type="Rhea" id="RHEA-COMP:13556"/>
        <dbReference type="ChEBI" id="CHEBI:29950"/>
        <dbReference type="ChEBI" id="CHEBI:82612"/>
        <dbReference type="ChEBI" id="CHEBI:137386"/>
        <dbReference type="ChEBI" id="CHEBI:137387"/>
        <dbReference type="EC" id="2.1.1.63"/>
    </reaction>
</comment>
<dbReference type="PROSITE" id="PS00374">
    <property type="entry name" value="MGMT"/>
    <property type="match status" value="1"/>
</dbReference>
<evidence type="ECO:0000259" key="10">
    <source>
        <dbReference type="Pfam" id="PF02870"/>
    </source>
</evidence>
<dbReference type="PANTHER" id="PTHR10815:SF5">
    <property type="entry name" value="METHYLATED-DNA--PROTEIN-CYSTEINE METHYLTRANSFERASE"/>
    <property type="match status" value="1"/>
</dbReference>
<dbReference type="Pfam" id="PF02870">
    <property type="entry name" value="Methyltransf_1N"/>
    <property type="match status" value="1"/>
</dbReference>
<dbReference type="NCBIfam" id="TIGR00589">
    <property type="entry name" value="ogt"/>
    <property type="match status" value="1"/>
</dbReference>
<dbReference type="InterPro" id="IPR036631">
    <property type="entry name" value="MGMT_N_sf"/>
</dbReference>
<protein>
    <recommendedName>
        <fullName evidence="8">Methylated-DNA--protein-cysteine methyltransferase</fullName>
        <ecNumber evidence="8">2.1.1.63</ecNumber>
    </recommendedName>
    <alternativeName>
        <fullName evidence="8">6-O-methylguanine-DNA methyltransferase</fullName>
        <shortName evidence="8">MGMT</shortName>
    </alternativeName>
    <alternativeName>
        <fullName evidence="8">O-6-methylguanine-DNA-alkyltransferase</fullName>
    </alternativeName>
</protein>
<comment type="catalytic activity">
    <reaction evidence="7 8">
        <text>a 6-O-methyl-2'-deoxyguanosine in DNA + L-cysteinyl-[protein] = S-methyl-L-cysteinyl-[protein] + a 2'-deoxyguanosine in DNA</text>
        <dbReference type="Rhea" id="RHEA:24000"/>
        <dbReference type="Rhea" id="RHEA-COMP:10131"/>
        <dbReference type="Rhea" id="RHEA-COMP:10132"/>
        <dbReference type="Rhea" id="RHEA-COMP:11367"/>
        <dbReference type="Rhea" id="RHEA-COMP:11368"/>
        <dbReference type="ChEBI" id="CHEBI:29950"/>
        <dbReference type="ChEBI" id="CHEBI:82612"/>
        <dbReference type="ChEBI" id="CHEBI:85445"/>
        <dbReference type="ChEBI" id="CHEBI:85448"/>
        <dbReference type="EC" id="2.1.1.63"/>
    </reaction>
</comment>
<sequence length="165" mass="17939">MTATHRIVDSPIGPLTLVGDDGVLAGLYMAEHLHRPDPSGFGQRTDDFAAAVWQLDEYFTGGRRVFDIELAPRGTEFQRRVWSELARIPYGETCSYLELAERLGDVGAARAVGAANGRNPISIVVPCHRVIGSDGTLTGYAGGLARKRFLLDLEEPAGRKAARLF</sequence>
<evidence type="ECO:0000256" key="5">
    <source>
        <dbReference type="ARBA" id="ARBA00022763"/>
    </source>
</evidence>
<dbReference type="Proteomes" id="UP001596306">
    <property type="component" value="Unassembled WGS sequence"/>
</dbReference>
<evidence type="ECO:0000256" key="7">
    <source>
        <dbReference type="ARBA" id="ARBA00049348"/>
    </source>
</evidence>
<accession>A0ABW1VBM4</accession>
<evidence type="ECO:0000256" key="3">
    <source>
        <dbReference type="ARBA" id="ARBA00022603"/>
    </source>
</evidence>
<evidence type="ECO:0000256" key="1">
    <source>
        <dbReference type="ARBA" id="ARBA00001286"/>
    </source>
</evidence>
<evidence type="ECO:0000256" key="8">
    <source>
        <dbReference type="HAMAP-Rule" id="MF_00772"/>
    </source>
</evidence>
<dbReference type="Gene3D" id="3.30.160.70">
    <property type="entry name" value="Methylated DNA-protein cysteine methyltransferase domain"/>
    <property type="match status" value="1"/>
</dbReference>
<dbReference type="EC" id="2.1.1.63" evidence="8"/>
<dbReference type="GO" id="GO:0003908">
    <property type="term" value="F:methylated-DNA-[protein]-cysteine S-methyltransferase activity"/>
    <property type="evidence" value="ECO:0007669"/>
    <property type="project" value="UniProtKB-EC"/>
</dbReference>
<evidence type="ECO:0000256" key="6">
    <source>
        <dbReference type="ARBA" id="ARBA00023204"/>
    </source>
</evidence>
<evidence type="ECO:0000256" key="4">
    <source>
        <dbReference type="ARBA" id="ARBA00022679"/>
    </source>
</evidence>
<keyword evidence="6 8" id="KW-0234">DNA repair</keyword>
<dbReference type="InterPro" id="IPR014048">
    <property type="entry name" value="MethylDNA_cys_MeTrfase_DNA-bd"/>
</dbReference>
<dbReference type="EMBL" id="JBHSTP010000001">
    <property type="protein sequence ID" value="MFC6354510.1"/>
    <property type="molecule type" value="Genomic_DNA"/>
</dbReference>
<dbReference type="InterPro" id="IPR001497">
    <property type="entry name" value="MethylDNA_cys_MeTrfase_AS"/>
</dbReference>
<reference evidence="12" key="1">
    <citation type="journal article" date="2019" name="Int. J. Syst. Evol. Microbiol.">
        <title>The Global Catalogue of Microorganisms (GCM) 10K type strain sequencing project: providing services to taxonomists for standard genome sequencing and annotation.</title>
        <authorList>
            <consortium name="The Broad Institute Genomics Platform"/>
            <consortium name="The Broad Institute Genome Sequencing Center for Infectious Disease"/>
            <person name="Wu L."/>
            <person name="Ma J."/>
        </authorList>
    </citation>
    <scope>NUCLEOTIDE SEQUENCE [LARGE SCALE GENOMIC DNA]</scope>
    <source>
        <strain evidence="12">CCUG 43304</strain>
    </source>
</reference>
<dbReference type="InterPro" id="IPR036388">
    <property type="entry name" value="WH-like_DNA-bd_sf"/>
</dbReference>
<dbReference type="RefSeq" id="WP_386726018.1">
    <property type="nucleotide sequence ID" value="NZ_JBHSTP010000001.1"/>
</dbReference>
<keyword evidence="2 8" id="KW-0963">Cytoplasm</keyword>
<name>A0ABW1VBM4_9MICO</name>
<dbReference type="PANTHER" id="PTHR10815">
    <property type="entry name" value="METHYLATED-DNA--PROTEIN-CYSTEINE METHYLTRANSFERASE"/>
    <property type="match status" value="1"/>
</dbReference>
<dbReference type="GO" id="GO:0032259">
    <property type="term" value="P:methylation"/>
    <property type="evidence" value="ECO:0007669"/>
    <property type="project" value="UniProtKB-KW"/>
</dbReference>
<evidence type="ECO:0000256" key="2">
    <source>
        <dbReference type="ARBA" id="ARBA00022490"/>
    </source>
</evidence>
<keyword evidence="3 8" id="KW-0489">Methyltransferase</keyword>
<evidence type="ECO:0000313" key="12">
    <source>
        <dbReference type="Proteomes" id="UP001596306"/>
    </source>
</evidence>
<dbReference type="CDD" id="cd06445">
    <property type="entry name" value="ATase"/>
    <property type="match status" value="1"/>
</dbReference>
<comment type="caution">
    <text evidence="11">The sequence shown here is derived from an EMBL/GenBank/DDBJ whole genome shotgun (WGS) entry which is preliminary data.</text>
</comment>
<comment type="similarity">
    <text evidence="8">Belongs to the MGMT family.</text>
</comment>
<gene>
    <name evidence="11" type="ORF">ACFQB0_00075</name>
</gene>
<organism evidence="11 12">
    <name type="scientific">Luethyella okanaganae</name>
    <dbReference type="NCBI Taxonomy" id="69372"/>
    <lineage>
        <taxon>Bacteria</taxon>
        <taxon>Bacillati</taxon>
        <taxon>Actinomycetota</taxon>
        <taxon>Actinomycetes</taxon>
        <taxon>Micrococcales</taxon>
        <taxon>Microbacteriaceae</taxon>
        <taxon>Luethyella</taxon>
    </lineage>
</organism>
<feature type="domain" description="Methylated-DNA-[protein]-cysteine S-methyltransferase DNA binding" evidence="9">
    <location>
        <begin position="76"/>
        <end position="155"/>
    </location>
</feature>
<dbReference type="InterPro" id="IPR036217">
    <property type="entry name" value="MethylDNA_cys_MeTrfase_DNAb"/>
</dbReference>
<evidence type="ECO:0000259" key="9">
    <source>
        <dbReference type="Pfam" id="PF01035"/>
    </source>
</evidence>
<comment type="subcellular location">
    <subcellularLocation>
        <location evidence="8">Cytoplasm</location>
    </subcellularLocation>
</comment>
<comment type="function">
    <text evidence="8">Involved in the cellular defense against the biological effects of O6-methylguanine (O6-MeG) and O4-methylthymine (O4-MeT) in DNA. Repairs the methylated nucleobase in DNA by stoichiometrically transferring the methyl group to a cysteine residue in the enzyme. This is a suicide reaction: the enzyme is irreversibly inactivated.</text>
</comment>
<comment type="miscellaneous">
    <text evidence="8">This enzyme catalyzes only one turnover and therefore is not strictly catalytic. According to one definition, an enzyme is a biocatalyst that acts repeatedly and over many reaction cycles.</text>
</comment>
<dbReference type="InterPro" id="IPR008332">
    <property type="entry name" value="MethylG_MeTrfase_N"/>
</dbReference>
<proteinExistence type="inferred from homology"/>
<dbReference type="InterPro" id="IPR023546">
    <property type="entry name" value="MGMT"/>
</dbReference>
<dbReference type="Pfam" id="PF01035">
    <property type="entry name" value="DNA_binding_1"/>
    <property type="match status" value="1"/>
</dbReference>
<dbReference type="Gene3D" id="1.10.10.10">
    <property type="entry name" value="Winged helix-like DNA-binding domain superfamily/Winged helix DNA-binding domain"/>
    <property type="match status" value="1"/>
</dbReference>
<keyword evidence="4 8" id="KW-0808">Transferase</keyword>
<feature type="domain" description="Methylguanine DNA methyltransferase ribonuclease-like" evidence="10">
    <location>
        <begin position="7"/>
        <end position="71"/>
    </location>
</feature>
<dbReference type="SUPFAM" id="SSF53155">
    <property type="entry name" value="Methylated DNA-protein cysteine methyltransferase domain"/>
    <property type="match status" value="1"/>
</dbReference>
<dbReference type="SUPFAM" id="SSF46767">
    <property type="entry name" value="Methylated DNA-protein cysteine methyltransferase, C-terminal domain"/>
    <property type="match status" value="1"/>
</dbReference>